<dbReference type="GO" id="GO:0005829">
    <property type="term" value="C:cytosol"/>
    <property type="evidence" value="ECO:0007669"/>
    <property type="project" value="TreeGrafter"/>
</dbReference>
<dbReference type="RefSeq" id="WP_047915445.1">
    <property type="nucleotide sequence ID" value="NZ_LN774769.1"/>
</dbReference>
<dbReference type="PANTHER" id="PTHR43434">
    <property type="entry name" value="PHOSPHOGLYCOLATE PHOSPHATASE"/>
    <property type="match status" value="1"/>
</dbReference>
<dbReference type="STRING" id="1364.LP2241_30070"/>
<dbReference type="AlphaFoldDB" id="A0A0D6DWZ7"/>
<dbReference type="NCBIfam" id="TIGR01549">
    <property type="entry name" value="HAD-SF-IA-v1"/>
    <property type="match status" value="1"/>
</dbReference>
<dbReference type="EMBL" id="LN774769">
    <property type="protein sequence ID" value="CEN28284.1"/>
    <property type="molecule type" value="Genomic_DNA"/>
</dbReference>
<dbReference type="GO" id="GO:0006281">
    <property type="term" value="P:DNA repair"/>
    <property type="evidence" value="ECO:0007669"/>
    <property type="project" value="TreeGrafter"/>
</dbReference>
<dbReference type="SUPFAM" id="SSF56784">
    <property type="entry name" value="HAD-like"/>
    <property type="match status" value="1"/>
</dbReference>
<evidence type="ECO:0000313" key="1">
    <source>
        <dbReference type="EMBL" id="CEN28284.1"/>
    </source>
</evidence>
<protein>
    <submittedName>
        <fullName evidence="1">HAD family phosphatase</fullName>
    </submittedName>
</protein>
<dbReference type="InterPro" id="IPR023214">
    <property type="entry name" value="HAD_sf"/>
</dbReference>
<dbReference type="InterPro" id="IPR023198">
    <property type="entry name" value="PGP-like_dom2"/>
</dbReference>
<dbReference type="Gene3D" id="3.40.50.1000">
    <property type="entry name" value="HAD superfamily/HAD-like"/>
    <property type="match status" value="1"/>
</dbReference>
<dbReference type="Proteomes" id="UP000033166">
    <property type="component" value="Chromosome I"/>
</dbReference>
<proteinExistence type="predicted"/>
<gene>
    <name evidence="1" type="ORF">LACPI_1084</name>
</gene>
<organism evidence="1 2">
    <name type="scientific">Pseudolactococcus piscium MKFS47</name>
    <dbReference type="NCBI Taxonomy" id="297352"/>
    <lineage>
        <taxon>Bacteria</taxon>
        <taxon>Bacillati</taxon>
        <taxon>Bacillota</taxon>
        <taxon>Bacilli</taxon>
        <taxon>Lactobacillales</taxon>
        <taxon>Streptococcaceae</taxon>
        <taxon>Pseudolactococcus</taxon>
    </lineage>
</organism>
<reference evidence="2" key="1">
    <citation type="submission" date="2015-01" db="EMBL/GenBank/DDBJ databases">
        <authorList>
            <person name="Andreevskaya M."/>
        </authorList>
    </citation>
    <scope>NUCLEOTIDE SEQUENCE [LARGE SCALE GENOMIC DNA]</scope>
    <source>
        <strain evidence="2">MKFS47</strain>
    </source>
</reference>
<name>A0A0D6DWZ7_9LACT</name>
<accession>A0A0D6DWZ7</accession>
<dbReference type="InterPro" id="IPR050155">
    <property type="entry name" value="HAD-like_hydrolase_sf"/>
</dbReference>
<dbReference type="SFLD" id="SFLDS00003">
    <property type="entry name" value="Haloacid_Dehalogenase"/>
    <property type="match status" value="1"/>
</dbReference>
<dbReference type="Pfam" id="PF13419">
    <property type="entry name" value="HAD_2"/>
    <property type="match status" value="1"/>
</dbReference>
<evidence type="ECO:0000313" key="2">
    <source>
        <dbReference type="Proteomes" id="UP000033166"/>
    </source>
</evidence>
<dbReference type="InterPro" id="IPR036412">
    <property type="entry name" value="HAD-like_sf"/>
</dbReference>
<sequence>MTLKNYIWDFDGTLFDTYPVMLRALKQVMIKHDIHYDGDLAYFIKKYSIRKFAKQYGTDALLDDYHQLETTLQTQVACYPGIPAILKQIIDTGGQHFILSHRDDKTYDYLGELSPLFTEIITSDNHFARKPDPESLIYLIDKYQLKLDQTVMVGDRPLDILAGQNAGIKTILFDEAGFFQANELNADDTVTTWENFKNEY</sequence>
<dbReference type="SFLD" id="SFLDG01129">
    <property type="entry name" value="C1.5:_HAD__Beta-PGM__Phosphata"/>
    <property type="match status" value="1"/>
</dbReference>
<dbReference type="KEGG" id="lpk:LACPI_1084"/>
<dbReference type="HOGENOM" id="CLU_045011_19_5_9"/>
<dbReference type="InterPro" id="IPR041492">
    <property type="entry name" value="HAD_2"/>
</dbReference>
<dbReference type="InterPro" id="IPR006439">
    <property type="entry name" value="HAD-SF_hydro_IA"/>
</dbReference>
<dbReference type="PANTHER" id="PTHR43434:SF25">
    <property type="entry name" value="PHOSPHOGLYCOLATE PHOSPHATASE"/>
    <property type="match status" value="1"/>
</dbReference>
<dbReference type="GO" id="GO:0008967">
    <property type="term" value="F:phosphoglycolate phosphatase activity"/>
    <property type="evidence" value="ECO:0007669"/>
    <property type="project" value="TreeGrafter"/>
</dbReference>
<dbReference type="Gene3D" id="1.10.150.240">
    <property type="entry name" value="Putative phosphatase, domain 2"/>
    <property type="match status" value="1"/>
</dbReference>